<evidence type="ECO:0000313" key="12">
    <source>
        <dbReference type="Proteomes" id="UP001556367"/>
    </source>
</evidence>
<dbReference type="Gene3D" id="3.10.20.90">
    <property type="entry name" value="Phosphatidylinositol 3-kinase Catalytic Subunit, Chain A, domain 1"/>
    <property type="match status" value="1"/>
</dbReference>
<dbReference type="PROSITE" id="PS00028">
    <property type="entry name" value="ZINC_FINGER_C2H2_1"/>
    <property type="match status" value="1"/>
</dbReference>
<evidence type="ECO:0000256" key="1">
    <source>
        <dbReference type="ARBA" id="ARBA00000707"/>
    </source>
</evidence>
<comment type="caution">
    <text evidence="11">The sequence shown here is derived from an EMBL/GenBank/DDBJ whole genome shotgun (WGS) entry which is preliminary data.</text>
</comment>
<keyword evidence="3" id="KW-0479">Metal-binding</keyword>
<name>A0ABR3ITU1_9AGAR</name>
<keyword evidence="12" id="KW-1185">Reference proteome</keyword>
<keyword evidence="8" id="KW-0862">Zinc</keyword>
<accession>A0ABR3ITU1</accession>
<dbReference type="Pfam" id="PF21403">
    <property type="entry name" value="OTU1_UBXL"/>
    <property type="match status" value="1"/>
</dbReference>
<evidence type="ECO:0000313" key="11">
    <source>
        <dbReference type="EMBL" id="KAL0946683.1"/>
    </source>
</evidence>
<dbReference type="Gene3D" id="3.90.70.80">
    <property type="match status" value="1"/>
</dbReference>
<dbReference type="PANTHER" id="PTHR13312:SF0">
    <property type="entry name" value="UBIQUITIN THIOESTERASE OTU1"/>
    <property type="match status" value="1"/>
</dbReference>
<organism evidence="11 12">
    <name type="scientific">Hohenbuehelia grisea</name>
    <dbReference type="NCBI Taxonomy" id="104357"/>
    <lineage>
        <taxon>Eukaryota</taxon>
        <taxon>Fungi</taxon>
        <taxon>Dikarya</taxon>
        <taxon>Basidiomycota</taxon>
        <taxon>Agaricomycotina</taxon>
        <taxon>Agaricomycetes</taxon>
        <taxon>Agaricomycetidae</taxon>
        <taxon>Agaricales</taxon>
        <taxon>Pleurotineae</taxon>
        <taxon>Pleurotaceae</taxon>
        <taxon>Hohenbuehelia</taxon>
    </lineage>
</organism>
<dbReference type="InterPro" id="IPR003323">
    <property type="entry name" value="OTU_dom"/>
</dbReference>
<dbReference type="InterPro" id="IPR048857">
    <property type="entry name" value="OTU1_Ubl"/>
</dbReference>
<evidence type="ECO:0000256" key="4">
    <source>
        <dbReference type="ARBA" id="ARBA00022771"/>
    </source>
</evidence>
<dbReference type="PANTHER" id="PTHR13312">
    <property type="entry name" value="HIV-INDUCED PROTEIN-7-LIKE PROTEASE"/>
    <property type="match status" value="1"/>
</dbReference>
<comment type="function">
    <text evidence="9">Hydrolase that can remove conjugated ubiquitin from proteins and may therefore play an important regulatory role at the level of protein turnover by preventing degradation.</text>
</comment>
<proteinExistence type="predicted"/>
<dbReference type="Pfam" id="PF02338">
    <property type="entry name" value="OTU"/>
    <property type="match status" value="1"/>
</dbReference>
<dbReference type="InterPro" id="IPR038765">
    <property type="entry name" value="Papain-like_cys_pep_sf"/>
</dbReference>
<dbReference type="SUPFAM" id="SSF54001">
    <property type="entry name" value="Cysteine proteinases"/>
    <property type="match status" value="1"/>
</dbReference>
<evidence type="ECO:0000256" key="8">
    <source>
        <dbReference type="ARBA" id="ARBA00022833"/>
    </source>
</evidence>
<evidence type="ECO:0000256" key="3">
    <source>
        <dbReference type="ARBA" id="ARBA00022723"/>
    </source>
</evidence>
<dbReference type="Proteomes" id="UP001556367">
    <property type="component" value="Unassembled WGS sequence"/>
</dbReference>
<keyword evidence="9" id="KW-0963">Cytoplasm</keyword>
<dbReference type="CDD" id="cd17059">
    <property type="entry name" value="Ubl_OTU1"/>
    <property type="match status" value="1"/>
</dbReference>
<sequence length="331" mass="35267">MAPIRVRHAKGVDTLDIDLDTASVADLQAKIFSLSEIPPASQLIKLGYPPRPLTLVPELPLSSLGITRGEQIIVTSASAPAPPPPPFPALPQVTGNVVAATTPLQQTAPPAPSRTAGGPDFVHTDAGVLIHRIVPDDNSCLFSAVAIAFTQDMANARAMRTIAAEGVTNDPDTYNEAILGMPPAQYTAKIKQPNTWGGAIELAVLARHFGAEISSIDVETGRIDRFRPEHGADTRCVLVYSGIHYDAASLAPSPDAPEEWHQTVFPIESDDETDAILVAAKKLADILRSKKAYTNTATFDLKCEQCGQGLKGEKGARAHAEQTGHTRFGEY</sequence>
<keyword evidence="6 9" id="KW-0378">Hydrolase</keyword>
<dbReference type="InterPro" id="IPR029071">
    <property type="entry name" value="Ubiquitin-like_domsf"/>
</dbReference>
<evidence type="ECO:0000256" key="2">
    <source>
        <dbReference type="ARBA" id="ARBA00022670"/>
    </source>
</evidence>
<comment type="subcellular location">
    <subcellularLocation>
        <location evidence="9">Cytoplasm</location>
    </subcellularLocation>
</comment>
<reference evidence="12" key="1">
    <citation type="submission" date="2024-06" db="EMBL/GenBank/DDBJ databases">
        <title>Multi-omics analyses provide insights into the biosynthesis of the anticancer antibiotic pleurotin in Hohenbuehelia grisea.</title>
        <authorList>
            <person name="Weaver J.A."/>
            <person name="Alberti F."/>
        </authorList>
    </citation>
    <scope>NUCLEOTIDE SEQUENCE [LARGE SCALE GENOMIC DNA]</scope>
    <source>
        <strain evidence="12">T-177</strain>
    </source>
</reference>
<protein>
    <recommendedName>
        <fullName evidence="9">Ubiquitin thioesterase OTU</fullName>
        <ecNumber evidence="9">3.4.19.12</ecNumber>
    </recommendedName>
</protein>
<dbReference type="PROSITE" id="PS50802">
    <property type="entry name" value="OTU"/>
    <property type="match status" value="1"/>
</dbReference>
<evidence type="ECO:0000256" key="5">
    <source>
        <dbReference type="ARBA" id="ARBA00022786"/>
    </source>
</evidence>
<dbReference type="InterPro" id="IPR013087">
    <property type="entry name" value="Znf_C2H2_type"/>
</dbReference>
<feature type="domain" description="OTU" evidence="10">
    <location>
        <begin position="129"/>
        <end position="251"/>
    </location>
</feature>
<dbReference type="InterPro" id="IPR057766">
    <property type="entry name" value="Znf-C2H2_OTU1-like_C"/>
</dbReference>
<dbReference type="EC" id="3.4.19.12" evidence="9"/>
<keyword evidence="7 9" id="KW-0788">Thiol protease</keyword>
<evidence type="ECO:0000259" key="10">
    <source>
        <dbReference type="PROSITE" id="PS50802"/>
    </source>
</evidence>
<keyword evidence="5 9" id="KW-0833">Ubl conjugation pathway</keyword>
<keyword evidence="2" id="KW-0645">Protease</keyword>
<comment type="catalytic activity">
    <reaction evidence="1 9">
        <text>Thiol-dependent hydrolysis of ester, thioester, amide, peptide and isopeptide bonds formed by the C-terminal Gly of ubiquitin (a 76-residue protein attached to proteins as an intracellular targeting signal).</text>
        <dbReference type="EC" id="3.4.19.12"/>
    </reaction>
</comment>
<dbReference type="CDD" id="cd22745">
    <property type="entry name" value="OTU_OTU1"/>
    <property type="match status" value="1"/>
</dbReference>
<dbReference type="EMBL" id="JASNQZ010000015">
    <property type="protein sequence ID" value="KAL0946683.1"/>
    <property type="molecule type" value="Genomic_DNA"/>
</dbReference>
<evidence type="ECO:0000256" key="6">
    <source>
        <dbReference type="ARBA" id="ARBA00022801"/>
    </source>
</evidence>
<evidence type="ECO:0000256" key="9">
    <source>
        <dbReference type="RuleBase" id="RU367104"/>
    </source>
</evidence>
<keyword evidence="4" id="KW-0863">Zinc-finger</keyword>
<dbReference type="Pfam" id="PF24560">
    <property type="entry name" value="zf-C2H2_OTU1_C"/>
    <property type="match status" value="1"/>
</dbReference>
<gene>
    <name evidence="11" type="ORF">HGRIS_012870</name>
</gene>
<dbReference type="SUPFAM" id="SSF54236">
    <property type="entry name" value="Ubiquitin-like"/>
    <property type="match status" value="1"/>
</dbReference>
<evidence type="ECO:0000256" key="7">
    <source>
        <dbReference type="ARBA" id="ARBA00022807"/>
    </source>
</evidence>